<dbReference type="FunFam" id="2.10.110.10:FF:000026">
    <property type="entry name" value="PDZ and LIM domain protein 3"/>
    <property type="match status" value="1"/>
</dbReference>
<dbReference type="Gene3D" id="2.10.110.10">
    <property type="entry name" value="Cysteine Rich Protein"/>
    <property type="match status" value="1"/>
</dbReference>
<dbReference type="PANTHER" id="PTHR24214">
    <property type="entry name" value="PDZ AND LIM DOMAIN PROTEIN ZASP"/>
    <property type="match status" value="1"/>
</dbReference>
<dbReference type="GO" id="GO:0061061">
    <property type="term" value="P:muscle structure development"/>
    <property type="evidence" value="ECO:0007669"/>
    <property type="project" value="TreeGrafter"/>
</dbReference>
<organism evidence="9 10">
    <name type="scientific">Sciurus carolinensis</name>
    <name type="common">Eastern gray squirrel</name>
    <dbReference type="NCBI Taxonomy" id="30640"/>
    <lineage>
        <taxon>Eukaryota</taxon>
        <taxon>Metazoa</taxon>
        <taxon>Chordata</taxon>
        <taxon>Craniata</taxon>
        <taxon>Vertebrata</taxon>
        <taxon>Euteleostomi</taxon>
        <taxon>Mammalia</taxon>
        <taxon>Eutheria</taxon>
        <taxon>Euarchontoglires</taxon>
        <taxon>Glires</taxon>
        <taxon>Rodentia</taxon>
        <taxon>Sciuromorpha</taxon>
        <taxon>Sciuridae</taxon>
        <taxon>Sciurinae</taxon>
        <taxon>Sciurini</taxon>
        <taxon>Sciurus</taxon>
    </lineage>
</organism>
<evidence type="ECO:0000256" key="7">
    <source>
        <dbReference type="SAM" id="MobiDB-lite"/>
    </source>
</evidence>
<dbReference type="GO" id="GO:0046872">
    <property type="term" value="F:metal ion binding"/>
    <property type="evidence" value="ECO:0007669"/>
    <property type="project" value="UniProtKB-KW"/>
</dbReference>
<feature type="region of interest" description="Disordered" evidence="7">
    <location>
        <begin position="126"/>
        <end position="146"/>
    </location>
</feature>
<name>A0AA41NCH4_SCICA</name>
<dbReference type="GO" id="GO:0030018">
    <property type="term" value="C:Z disc"/>
    <property type="evidence" value="ECO:0007669"/>
    <property type="project" value="TreeGrafter"/>
</dbReference>
<keyword evidence="5 6" id="KW-0440">LIM domain</keyword>
<sequence>MQHSAHVNPPGVGWWGRQQEGAGFDLQPGSHLRPAHHTTSWDPFLGCRVQYTPAGKVTEEGKRIHASSLEPQEILHIGSAHNRSAVPFTASLATSTAPRVIKNQCNNPAGLYSSENVSNFNNAVESKTAASGEETNGRLLDHPQPSGGLVINKESEVYKMLQEKQELNEPPKQSTSFLVLQEILESEEKGDSNKPSGFRSVEAPVTKVAASIGNAQKLPMCGKCGTDIVGVFVKLWDRHHHRECYVCTDCGTNLKQKGRFFVEDQIYREKHARERVTPPKGYNVVTVFPKCRSRCVPAAALQPASVYLAL</sequence>
<evidence type="ECO:0000259" key="8">
    <source>
        <dbReference type="PROSITE" id="PS50023"/>
    </source>
</evidence>
<dbReference type="SMART" id="SM00735">
    <property type="entry name" value="ZM"/>
    <property type="match status" value="1"/>
</dbReference>
<keyword evidence="4 6" id="KW-0862">Zinc</keyword>
<dbReference type="GO" id="GO:0030036">
    <property type="term" value="P:actin cytoskeleton organization"/>
    <property type="evidence" value="ECO:0007669"/>
    <property type="project" value="TreeGrafter"/>
</dbReference>
<evidence type="ECO:0000256" key="3">
    <source>
        <dbReference type="ARBA" id="ARBA00022723"/>
    </source>
</evidence>
<dbReference type="Proteomes" id="UP001166674">
    <property type="component" value="Unassembled WGS sequence"/>
</dbReference>
<dbReference type="Pfam" id="PF00412">
    <property type="entry name" value="LIM"/>
    <property type="match status" value="1"/>
</dbReference>
<dbReference type="GO" id="GO:0031941">
    <property type="term" value="C:filamentous actin"/>
    <property type="evidence" value="ECO:0007669"/>
    <property type="project" value="TreeGrafter"/>
</dbReference>
<keyword evidence="2" id="KW-0963">Cytoplasm</keyword>
<accession>A0AA41NCH4</accession>
<evidence type="ECO:0000256" key="2">
    <source>
        <dbReference type="ARBA" id="ARBA00022490"/>
    </source>
</evidence>
<reference evidence="9" key="1">
    <citation type="submission" date="2020-03" db="EMBL/GenBank/DDBJ databases">
        <title>Studies in the Genomics of Life Span.</title>
        <authorList>
            <person name="Glass D."/>
        </authorList>
    </citation>
    <scope>NUCLEOTIDE SEQUENCE</scope>
    <source>
        <strain evidence="9">SUZIE</strain>
        <tissue evidence="9">Muscle</tissue>
    </source>
</reference>
<evidence type="ECO:0000256" key="6">
    <source>
        <dbReference type="PROSITE-ProRule" id="PRU00125"/>
    </source>
</evidence>
<dbReference type="Pfam" id="PF15936">
    <property type="entry name" value="DUF4749"/>
    <property type="match status" value="1"/>
</dbReference>
<protein>
    <submittedName>
        <fullName evidence="9">PDZ and LIM domain protein 1</fullName>
    </submittedName>
</protein>
<feature type="domain" description="LIM zinc-binding" evidence="8">
    <location>
        <begin position="219"/>
        <end position="278"/>
    </location>
</feature>
<dbReference type="PANTHER" id="PTHR24214:SF5">
    <property type="entry name" value="PDZ AND LIM DOMAIN PROTEIN 1"/>
    <property type="match status" value="1"/>
</dbReference>
<dbReference type="GO" id="GO:0007507">
    <property type="term" value="P:heart development"/>
    <property type="evidence" value="ECO:0007669"/>
    <property type="project" value="TreeGrafter"/>
</dbReference>
<dbReference type="SUPFAM" id="SSF57716">
    <property type="entry name" value="Glucocorticoid receptor-like (DNA-binding domain)"/>
    <property type="match status" value="2"/>
</dbReference>
<dbReference type="AlphaFoldDB" id="A0AA41NCH4"/>
<keyword evidence="3 6" id="KW-0479">Metal-binding</keyword>
<dbReference type="PROSITE" id="PS00478">
    <property type="entry name" value="LIM_DOMAIN_1"/>
    <property type="match status" value="1"/>
</dbReference>
<dbReference type="PROSITE" id="PS50023">
    <property type="entry name" value="LIM_DOMAIN_2"/>
    <property type="match status" value="1"/>
</dbReference>
<evidence type="ECO:0000256" key="5">
    <source>
        <dbReference type="ARBA" id="ARBA00023038"/>
    </source>
</evidence>
<evidence type="ECO:0000313" key="10">
    <source>
        <dbReference type="Proteomes" id="UP001166674"/>
    </source>
</evidence>
<dbReference type="EMBL" id="JAATJV010415300">
    <property type="protein sequence ID" value="MBZ3887457.1"/>
    <property type="molecule type" value="Genomic_DNA"/>
</dbReference>
<dbReference type="InterPro" id="IPR006643">
    <property type="entry name" value="Zasp-like_motif"/>
</dbReference>
<dbReference type="InterPro" id="IPR050604">
    <property type="entry name" value="PDZ-LIM_domain"/>
</dbReference>
<gene>
    <name evidence="9" type="ORF">SUZIE_193040</name>
</gene>
<dbReference type="SMART" id="SM00132">
    <property type="entry name" value="LIM"/>
    <property type="match status" value="1"/>
</dbReference>
<dbReference type="GO" id="GO:0001725">
    <property type="term" value="C:stress fiber"/>
    <property type="evidence" value="ECO:0007669"/>
    <property type="project" value="TreeGrafter"/>
</dbReference>
<comment type="caution">
    <text evidence="9">The sequence shown here is derived from an EMBL/GenBank/DDBJ whole genome shotgun (WGS) entry which is preliminary data.</text>
</comment>
<dbReference type="GO" id="GO:0005912">
    <property type="term" value="C:adherens junction"/>
    <property type="evidence" value="ECO:0007669"/>
    <property type="project" value="TreeGrafter"/>
</dbReference>
<dbReference type="GO" id="GO:0003779">
    <property type="term" value="F:actin binding"/>
    <property type="evidence" value="ECO:0007669"/>
    <property type="project" value="TreeGrafter"/>
</dbReference>
<evidence type="ECO:0000256" key="4">
    <source>
        <dbReference type="ARBA" id="ARBA00022833"/>
    </source>
</evidence>
<comment type="subcellular location">
    <subcellularLocation>
        <location evidence="1">Cytoplasm</location>
    </subcellularLocation>
</comment>
<evidence type="ECO:0000256" key="1">
    <source>
        <dbReference type="ARBA" id="ARBA00004496"/>
    </source>
</evidence>
<dbReference type="InterPro" id="IPR031847">
    <property type="entry name" value="PDLI1-4/Zasp-like_mid"/>
</dbReference>
<proteinExistence type="predicted"/>
<dbReference type="GO" id="GO:0051371">
    <property type="term" value="F:muscle alpha-actinin binding"/>
    <property type="evidence" value="ECO:0007669"/>
    <property type="project" value="TreeGrafter"/>
</dbReference>
<dbReference type="InterPro" id="IPR001781">
    <property type="entry name" value="Znf_LIM"/>
</dbReference>
<keyword evidence="10" id="KW-1185">Reference proteome</keyword>
<evidence type="ECO:0000313" key="9">
    <source>
        <dbReference type="EMBL" id="MBZ3887457.1"/>
    </source>
</evidence>